<organism evidence="2 3">
    <name type="scientific">Arcticibacter tournemirensis</name>
    <dbReference type="NCBI Taxonomy" id="699437"/>
    <lineage>
        <taxon>Bacteria</taxon>
        <taxon>Pseudomonadati</taxon>
        <taxon>Bacteroidota</taxon>
        <taxon>Sphingobacteriia</taxon>
        <taxon>Sphingobacteriales</taxon>
        <taxon>Sphingobacteriaceae</taxon>
        <taxon>Arcticibacter</taxon>
    </lineage>
</organism>
<evidence type="ECO:0000313" key="2">
    <source>
        <dbReference type="EMBL" id="KAA8481530.1"/>
    </source>
</evidence>
<dbReference type="GO" id="GO:0005975">
    <property type="term" value="P:carbohydrate metabolic process"/>
    <property type="evidence" value="ECO:0007669"/>
    <property type="project" value="InterPro"/>
</dbReference>
<accession>A0A5M9H4K3</accession>
<sequence length="1126" mass="126171">MRKRSVLILLLCWCGVLVAQTNTYLVEAESFQFKGGWFVERSGLCTGSAMLRVLGSKVGAADALTVIDVKEKGRYQIWVRSADYALQQGTRLFQMEVNNIAMEASGKHGHEGFFWEKAGELDLEAKPVLLRLKDIRKNYGRCDAIMLSSDPGVDPNEAKLFELAKFRVQPADMQATSAGTQAISPPLAVSPNAAVTAEISNEYLRLRFARAGAGNKSIAARTEIRTGDRWQALHAFNEDHKVFLISSAQPDFHYSNFFPAWGGSIARSYFTWNNKQVFLQQSDDLTNPFTAGNLSEAIPVSAEKVNESTIKVSYVTMDGSMVTGFWSLDKETRHFHVRLSCVTANAGYYSMGITAFQPVDSEKVANVLLPPMFQYKRVSPKPVMLTSSMMQQPLAIVESRLGEGFVSVFAAADADSFPLEWGNSDNARIGFSIKNVSNQIQATAFSPVLGLADSRMRQGDTLERSFIIGALPERWNAALEYVSNNVFHVRDYRTQSVSLTDAIFNMVDLVKNDDASGWDARLKGFYDIEANPAADPTVVQASPLSLLSTALITNDEDLFIKRALPAIEYTLSRSGYRSTAAAPDDNKTDRSQVFDPFRSQFTTAYFEGLHTLLAKANPWIKDVALPGNKIRDAAGYSVKIPDWVQELAAYKLTNDGKWLQSAREGADKFVKQQVYSNTRTPLGKGGFYNTSFYAYWWDLLDLYELTKDKQYLDGAEFSAFHTIAGIRSYPVVKNASQVIHPDGKYTGNTSLWWKGDRKYRLGFPRRPDDSPEKQVAQWTVSPVGLGFEQPFTYFEVGKTVRPVFMSSWAPHLLRLYQLTRRPIFNVYARNAVIGRFANYPGYYATGYTDIPMQSDFPYKGPDVSSIYYHHIPPHMAFSWDYLITEAIQRSCGRISFPYGKQEGFVWFTNHVFGQGAGEIFGDQQARLWMKRGLVSLDSPQINYITAISDNKFWVILLNESDKRIPVTVRVGDEAGILKNGTIKGYRNDQVKVFNMPIANAEATVETDGKSVLALAYPLKNSLASKPIPEVKQGMRVVDLGEPWGKLYMYRIRSTFGWDAIYGYVSSQKLTGATIDVSCNGQTVTRKSYPFEWSFHKIGMTGKAAVKIKLQAADRPEREEHIVFDVK</sequence>
<dbReference type="Gene3D" id="2.60.120.260">
    <property type="entry name" value="Galactose-binding domain-like"/>
    <property type="match status" value="1"/>
</dbReference>
<feature type="signal peptide" evidence="1">
    <location>
        <begin position="1"/>
        <end position="19"/>
    </location>
</feature>
<keyword evidence="3" id="KW-1185">Reference proteome</keyword>
<name>A0A5M9H4K3_9SPHI</name>
<gene>
    <name evidence="2" type="ORF">F1649_14485</name>
</gene>
<dbReference type="SUPFAM" id="SSF48208">
    <property type="entry name" value="Six-hairpin glycosidases"/>
    <property type="match status" value="1"/>
</dbReference>
<dbReference type="OrthoDB" id="3796513at2"/>
<feature type="chain" id="PRO_5024314390" evidence="1">
    <location>
        <begin position="20"/>
        <end position="1126"/>
    </location>
</feature>
<evidence type="ECO:0000313" key="3">
    <source>
        <dbReference type="Proteomes" id="UP000322918"/>
    </source>
</evidence>
<comment type="caution">
    <text evidence="2">The sequence shown here is derived from an EMBL/GenBank/DDBJ whole genome shotgun (WGS) entry which is preliminary data.</text>
</comment>
<evidence type="ECO:0000256" key="1">
    <source>
        <dbReference type="SAM" id="SignalP"/>
    </source>
</evidence>
<dbReference type="RefSeq" id="WP_141813792.1">
    <property type="nucleotide sequence ID" value="NZ_VFPL01000001.1"/>
</dbReference>
<dbReference type="Proteomes" id="UP000322918">
    <property type="component" value="Unassembled WGS sequence"/>
</dbReference>
<reference evidence="2 3" key="1">
    <citation type="submission" date="2019-09" db="EMBL/GenBank/DDBJ databases">
        <title>Pararcticibacter amylolyticus gen. nov., sp. nov., isolated from a rottenly hemp rope, and reclassification of Pedobacter tournemirensis as Pararcticibacter tournemirensis comb. nov.</title>
        <authorList>
            <person name="Cai Y."/>
        </authorList>
    </citation>
    <scope>NUCLEOTIDE SEQUENCE [LARGE SCALE GENOMIC DNA]</scope>
    <source>
        <strain evidence="2 3">TF5-37.2-LB10</strain>
    </source>
</reference>
<keyword evidence="1" id="KW-0732">Signal</keyword>
<proteinExistence type="predicted"/>
<dbReference type="AlphaFoldDB" id="A0A5M9H4K3"/>
<dbReference type="EMBL" id="VWNE01000023">
    <property type="protein sequence ID" value="KAA8481530.1"/>
    <property type="molecule type" value="Genomic_DNA"/>
</dbReference>
<dbReference type="InterPro" id="IPR008928">
    <property type="entry name" value="6-hairpin_glycosidase_sf"/>
</dbReference>
<protein>
    <submittedName>
        <fullName evidence="2">Uncharacterized protein</fullName>
    </submittedName>
</protein>